<protein>
    <submittedName>
        <fullName evidence="1">Uncharacterized protein</fullName>
    </submittedName>
</protein>
<evidence type="ECO:0000313" key="2">
    <source>
        <dbReference type="Proteomes" id="UP000887116"/>
    </source>
</evidence>
<dbReference type="Proteomes" id="UP000887116">
    <property type="component" value="Unassembled WGS sequence"/>
</dbReference>
<sequence>MKQCAFGPNNEFHQDNGCKKKLPHSYESLKHASVTEYHLVLSKNLLHSGIKDVISHVCNIHTSAKNNHSCFDFNSVVIHSLALEN</sequence>
<keyword evidence="2" id="KW-1185">Reference proteome</keyword>
<reference evidence="1" key="1">
    <citation type="submission" date="2020-07" db="EMBL/GenBank/DDBJ databases">
        <title>Multicomponent nature underlies the extraordinary mechanical properties of spider dragline silk.</title>
        <authorList>
            <person name="Kono N."/>
            <person name="Nakamura H."/>
            <person name="Mori M."/>
            <person name="Yoshida Y."/>
            <person name="Ohtoshi R."/>
            <person name="Malay A.D."/>
            <person name="Moran D.A.P."/>
            <person name="Tomita M."/>
            <person name="Numata K."/>
            <person name="Arakawa K."/>
        </authorList>
    </citation>
    <scope>NUCLEOTIDE SEQUENCE</scope>
</reference>
<comment type="caution">
    <text evidence="1">The sequence shown here is derived from an EMBL/GenBank/DDBJ whole genome shotgun (WGS) entry which is preliminary data.</text>
</comment>
<name>A0A8X6LP72_TRICU</name>
<organism evidence="1 2">
    <name type="scientific">Trichonephila clavata</name>
    <name type="common">Joro spider</name>
    <name type="synonym">Nephila clavata</name>
    <dbReference type="NCBI Taxonomy" id="2740835"/>
    <lineage>
        <taxon>Eukaryota</taxon>
        <taxon>Metazoa</taxon>
        <taxon>Ecdysozoa</taxon>
        <taxon>Arthropoda</taxon>
        <taxon>Chelicerata</taxon>
        <taxon>Arachnida</taxon>
        <taxon>Araneae</taxon>
        <taxon>Araneomorphae</taxon>
        <taxon>Entelegynae</taxon>
        <taxon>Araneoidea</taxon>
        <taxon>Nephilidae</taxon>
        <taxon>Trichonephila</taxon>
    </lineage>
</organism>
<evidence type="ECO:0000313" key="1">
    <source>
        <dbReference type="EMBL" id="GFR15622.1"/>
    </source>
</evidence>
<gene>
    <name evidence="1" type="ORF">TNCT_447181</name>
</gene>
<accession>A0A8X6LP72</accession>
<proteinExistence type="predicted"/>
<dbReference type="EMBL" id="BMAO01037144">
    <property type="protein sequence ID" value="GFR15622.1"/>
    <property type="molecule type" value="Genomic_DNA"/>
</dbReference>
<dbReference type="AlphaFoldDB" id="A0A8X6LP72"/>